<dbReference type="Proteomes" id="UP000472266">
    <property type="component" value="Chromosome 4"/>
</dbReference>
<dbReference type="InterPro" id="IPR042988">
    <property type="entry name" value="NOBOX"/>
</dbReference>
<keyword evidence="1 2" id="KW-0539">Nucleus</keyword>
<evidence type="ECO:0000259" key="3">
    <source>
        <dbReference type="PROSITE" id="PS50071"/>
    </source>
</evidence>
<reference evidence="4" key="2">
    <citation type="submission" date="2025-08" db="UniProtKB">
        <authorList>
            <consortium name="Ensembl"/>
        </authorList>
    </citation>
    <scope>IDENTIFICATION</scope>
</reference>
<dbReference type="GO" id="GO:0000978">
    <property type="term" value="F:RNA polymerase II cis-regulatory region sequence-specific DNA binding"/>
    <property type="evidence" value="ECO:0007669"/>
    <property type="project" value="TreeGrafter"/>
</dbReference>
<dbReference type="SUPFAM" id="SSF46689">
    <property type="entry name" value="Homeodomain-like"/>
    <property type="match status" value="1"/>
</dbReference>
<dbReference type="CDD" id="cd00086">
    <property type="entry name" value="homeodomain"/>
    <property type="match status" value="1"/>
</dbReference>
<dbReference type="InterPro" id="IPR001356">
    <property type="entry name" value="HD"/>
</dbReference>
<keyword evidence="5" id="KW-1185">Reference proteome</keyword>
<evidence type="ECO:0000256" key="1">
    <source>
        <dbReference type="PROSITE-ProRule" id="PRU00108"/>
    </source>
</evidence>
<dbReference type="AlphaFoldDB" id="A0A672THV4"/>
<keyword evidence="1 2" id="KW-0371">Homeobox</keyword>
<dbReference type="InParanoid" id="A0A672THV4"/>
<accession>A0A672THV4</accession>
<dbReference type="Gene3D" id="1.10.10.60">
    <property type="entry name" value="Homeodomain-like"/>
    <property type="match status" value="1"/>
</dbReference>
<keyword evidence="1 2" id="KW-0238">DNA-binding</keyword>
<sequence length="558" mass="60949">MLSVFQSTAIKEVEDTLGTEDGISLIKKVEDGRYCTLQATGSVSQESAALDGQLDIASVCGRLSNFLGDTKAVPPLSVAEFAQEPTAQSGSPEQCQSYCSDGIEKEAKKKKSNRSGMCSDKAPGGIPGDLCRQDVCGPATRRSSKCTSASIAAQQSYNVSLVLEYGSSHDGTKGKKELPENPAILPPVKKKLRTFYNAEQLEELEKMFHEDHYPDNEKRKEIAAVVGVTPQRIMLVTTAFCFPAAMLELVYFYSHQLTSTLSLASCFSVLPLLPFPLLAPFNFQYDISSVAGMVTSCEAIQTKALPQLNFSSSRMECFPSLPSPPPIRRASLPLSLSFNSHSHIVPLMLDTPNSECCFSSQENGSREAFTYSIQNEGLTSPVPCNYPEELESADNLENTYCPYSSQDGIYQLPQYPQQHQLSQFHHLPAHLASNVLSSVHLSPTTATESHTAFLALPGNSGVVTHEASGATQAYVQSHTGGQLLLQQPSGNSGKFQNLLAFCSSGVTKECTETFRMVRSFTDDCDRKKECTYTCTNIYIDIYAAFYLFSSMLFFKSAE</sequence>
<evidence type="ECO:0000313" key="4">
    <source>
        <dbReference type="Ensembl" id="ENSSHBP00005000241.1"/>
    </source>
</evidence>
<feature type="domain" description="Homeobox" evidence="3">
    <location>
        <begin position="187"/>
        <end position="233"/>
    </location>
</feature>
<dbReference type="OMA" id="NQLCSQM"/>
<dbReference type="SMART" id="SM00389">
    <property type="entry name" value="HOX"/>
    <property type="match status" value="1"/>
</dbReference>
<dbReference type="Pfam" id="PF00046">
    <property type="entry name" value="Homeodomain"/>
    <property type="match status" value="1"/>
</dbReference>
<evidence type="ECO:0000313" key="5">
    <source>
        <dbReference type="Proteomes" id="UP000472266"/>
    </source>
</evidence>
<dbReference type="Ensembl" id="ENSSHBT00005000322.1">
    <property type="protein sequence ID" value="ENSSHBP00005000241.1"/>
    <property type="gene ID" value="ENSSHBG00005000251.1"/>
</dbReference>
<dbReference type="GeneTree" id="ENSGT00650000093445"/>
<feature type="DNA-binding region" description="Homeobox" evidence="1">
    <location>
        <begin position="189"/>
        <end position="234"/>
    </location>
</feature>
<evidence type="ECO:0000256" key="2">
    <source>
        <dbReference type="RuleBase" id="RU000682"/>
    </source>
</evidence>
<dbReference type="PROSITE" id="PS50071">
    <property type="entry name" value="HOMEOBOX_2"/>
    <property type="match status" value="1"/>
</dbReference>
<reference evidence="4 5" key="1">
    <citation type="submission" date="2019-11" db="EMBL/GenBank/DDBJ databases">
        <title>Strigops habroptila (kakapo) genome, bStrHab1, primary haplotype, v2.</title>
        <authorList>
            <person name="Jarvis E.D."/>
            <person name="Howard J."/>
            <person name="Rhie A."/>
            <person name="Phillippy A."/>
            <person name="Korlach J."/>
            <person name="Digby A."/>
            <person name="Iorns D."/>
            <person name="Eason D."/>
            <person name="Robertson B."/>
            <person name="Raemaekers T."/>
            <person name="Howe K."/>
            <person name="Lewin H."/>
            <person name="Damas J."/>
            <person name="Hastie A."/>
            <person name="Tracey A."/>
            <person name="Chow W."/>
            <person name="Fedrigo O."/>
        </authorList>
    </citation>
    <scope>NUCLEOTIDE SEQUENCE [LARGE SCALE GENOMIC DNA]</scope>
</reference>
<dbReference type="InterPro" id="IPR009057">
    <property type="entry name" value="Homeodomain-like_sf"/>
</dbReference>
<reference evidence="4" key="3">
    <citation type="submission" date="2025-09" db="UniProtKB">
        <authorList>
            <consortium name="Ensembl"/>
        </authorList>
    </citation>
    <scope>IDENTIFICATION</scope>
</reference>
<dbReference type="GO" id="GO:0005634">
    <property type="term" value="C:nucleus"/>
    <property type="evidence" value="ECO:0007669"/>
    <property type="project" value="UniProtKB-SubCell"/>
</dbReference>
<proteinExistence type="predicted"/>
<comment type="subcellular location">
    <subcellularLocation>
        <location evidence="1 2">Nucleus</location>
    </subcellularLocation>
</comment>
<organism evidence="4 5">
    <name type="scientific">Strigops habroptila</name>
    <name type="common">Kakapo</name>
    <dbReference type="NCBI Taxonomy" id="2489341"/>
    <lineage>
        <taxon>Eukaryota</taxon>
        <taxon>Metazoa</taxon>
        <taxon>Chordata</taxon>
        <taxon>Craniata</taxon>
        <taxon>Vertebrata</taxon>
        <taxon>Euteleostomi</taxon>
        <taxon>Archelosauria</taxon>
        <taxon>Archosauria</taxon>
        <taxon>Dinosauria</taxon>
        <taxon>Saurischia</taxon>
        <taxon>Theropoda</taxon>
        <taxon>Coelurosauria</taxon>
        <taxon>Aves</taxon>
        <taxon>Neognathae</taxon>
        <taxon>Neoaves</taxon>
        <taxon>Telluraves</taxon>
        <taxon>Australaves</taxon>
        <taxon>Psittaciformes</taxon>
        <taxon>Psittacidae</taxon>
        <taxon>Strigops</taxon>
    </lineage>
</organism>
<dbReference type="PANTHER" id="PTHR47060:SF1">
    <property type="entry name" value="HOMEOBOX PROTEIN NOBOX"/>
    <property type="match status" value="1"/>
</dbReference>
<dbReference type="GO" id="GO:0000981">
    <property type="term" value="F:DNA-binding transcription factor activity, RNA polymerase II-specific"/>
    <property type="evidence" value="ECO:0007669"/>
    <property type="project" value="TreeGrafter"/>
</dbReference>
<dbReference type="PANTHER" id="PTHR47060">
    <property type="entry name" value="HOMEOBOX PROTEIN NOBOX"/>
    <property type="match status" value="1"/>
</dbReference>
<protein>
    <recommendedName>
        <fullName evidence="3">Homeobox domain-containing protein</fullName>
    </recommendedName>
</protein>
<name>A0A672THV4_STRHB</name>